<dbReference type="Proteomes" id="UP000054988">
    <property type="component" value="Unassembled WGS sequence"/>
</dbReference>
<keyword evidence="1" id="KW-1133">Transmembrane helix</keyword>
<protein>
    <recommendedName>
        <fullName evidence="5">Glycoside hydrolase family 76 protein</fullName>
    </recommendedName>
</protein>
<name>A0A0W0F7V7_MONRR</name>
<keyword evidence="2" id="KW-0732">Signal</keyword>
<organism evidence="3 4">
    <name type="scientific">Moniliophthora roreri</name>
    <name type="common">Frosty pod rot fungus</name>
    <name type="synonym">Monilia roreri</name>
    <dbReference type="NCBI Taxonomy" id="221103"/>
    <lineage>
        <taxon>Eukaryota</taxon>
        <taxon>Fungi</taxon>
        <taxon>Dikarya</taxon>
        <taxon>Basidiomycota</taxon>
        <taxon>Agaricomycotina</taxon>
        <taxon>Agaricomycetes</taxon>
        <taxon>Agaricomycetidae</taxon>
        <taxon>Agaricales</taxon>
        <taxon>Marasmiineae</taxon>
        <taxon>Marasmiaceae</taxon>
        <taxon>Moniliophthora</taxon>
    </lineage>
</organism>
<evidence type="ECO:0008006" key="5">
    <source>
        <dbReference type="Google" id="ProtNLM"/>
    </source>
</evidence>
<feature type="chain" id="PRO_5006901557" description="Glycoside hydrolase family 76 protein" evidence="2">
    <location>
        <begin position="18"/>
        <end position="531"/>
    </location>
</feature>
<dbReference type="Gene3D" id="1.50.10.20">
    <property type="match status" value="1"/>
</dbReference>
<evidence type="ECO:0000256" key="2">
    <source>
        <dbReference type="SAM" id="SignalP"/>
    </source>
</evidence>
<proteinExistence type="predicted"/>
<gene>
    <name evidence="3" type="ORF">WG66_15025</name>
</gene>
<evidence type="ECO:0000313" key="4">
    <source>
        <dbReference type="Proteomes" id="UP000054988"/>
    </source>
</evidence>
<reference evidence="3 4" key="1">
    <citation type="submission" date="2015-12" db="EMBL/GenBank/DDBJ databases">
        <title>Draft genome sequence of Moniliophthora roreri, the causal agent of frosty pod rot of cacao.</title>
        <authorList>
            <person name="Aime M.C."/>
            <person name="Diaz-Valderrama J.R."/>
            <person name="Kijpornyongpan T."/>
            <person name="Phillips-Mora W."/>
        </authorList>
    </citation>
    <scope>NUCLEOTIDE SEQUENCE [LARGE SCALE GENOMIC DNA]</scope>
    <source>
        <strain evidence="3 4">MCA 2952</strain>
    </source>
</reference>
<evidence type="ECO:0000256" key="1">
    <source>
        <dbReference type="SAM" id="Phobius"/>
    </source>
</evidence>
<dbReference type="AlphaFoldDB" id="A0A0W0F7V7"/>
<feature type="transmembrane region" description="Helical" evidence="1">
    <location>
        <begin position="452"/>
        <end position="475"/>
    </location>
</feature>
<dbReference type="CDD" id="cd12087">
    <property type="entry name" value="TM_EGFR-like"/>
    <property type="match status" value="1"/>
</dbReference>
<keyword evidence="1" id="KW-0472">Membrane</keyword>
<evidence type="ECO:0000313" key="3">
    <source>
        <dbReference type="EMBL" id="KTB32413.1"/>
    </source>
</evidence>
<dbReference type="EMBL" id="LATX01002231">
    <property type="protein sequence ID" value="KTB32413.1"/>
    <property type="molecule type" value="Genomic_DNA"/>
</dbReference>
<comment type="caution">
    <text evidence="3">The sequence shown here is derived from an EMBL/GenBank/DDBJ whole genome shotgun (WGS) entry which is preliminary data.</text>
</comment>
<keyword evidence="1" id="KW-0812">Transmembrane</keyword>
<accession>A0A0W0F7V7</accession>
<feature type="signal peptide" evidence="2">
    <location>
        <begin position="1"/>
        <end position="17"/>
    </location>
</feature>
<sequence length="531" mass="58888">MSFHLLGIILAINCIAAQLVTNSHWNSNVTNPRPDRVDAASSALSEAIVRIEPSFMKSEPYNATLAFYMALANFDIATRPNPSKFRDVVQDFQNNNLDQLITFAQHDPDVFQRILPRVGIRDIMQVSLQLPGLCSDLADRNYGYAAIRAYVAYNDSMFLEQAKNYWELANTYTVSENNSQSGKMPTRNFTIASKCNGAVFQDLSQDNPLIDLYEAALFSLLSAQLADSETPPNTTYLQAAKQSLDLVSSFKDNLTSASFIQTSECDPLLLAYRPVSQGSSTIGYMIEALSILAPKMNESDSMIELLQDIISSTLDMSTKGWPGPTGVPQNLYRNGDDMFVGADEGDMYFVRGLAEAYRRAKSLPVDLQRSIKVFLGVQYNAIRDNATSGDNVYGRSWKGPPSSDFDAYSQAAAAQVLIDGIDLFEDDSSPQETPVPTPGLAPFLRTSPPVKVIIRSTIGGLIFLMLLGAVVYFVLCRRREQTISSSNTIPEFSSSVFLLNHRFEVTPFFDSRFNMTPFVWDPYTNANDLTQ</sequence>